<protein>
    <submittedName>
        <fullName evidence="2">DUF4169 family protein</fullName>
    </submittedName>
</protein>
<evidence type="ECO:0000313" key="2">
    <source>
        <dbReference type="EMBL" id="MBW3095889.1"/>
    </source>
</evidence>
<dbReference type="InterPro" id="IPR025227">
    <property type="entry name" value="DUF4169"/>
</dbReference>
<accession>A0ABS6WIY1</accession>
<comment type="caution">
    <text evidence="2">The sequence shown here is derived from an EMBL/GenBank/DDBJ whole genome shotgun (WGS) entry which is preliminary data.</text>
</comment>
<evidence type="ECO:0000256" key="1">
    <source>
        <dbReference type="SAM" id="MobiDB-lite"/>
    </source>
</evidence>
<dbReference type="RefSeq" id="WP_219157616.1">
    <property type="nucleotide sequence ID" value="NZ_JAHWQX010000001.1"/>
</dbReference>
<organism evidence="2 3">
    <name type="scientific">Pseudohoeflea coraliihabitans</name>
    <dbReference type="NCBI Taxonomy" id="2860393"/>
    <lineage>
        <taxon>Bacteria</taxon>
        <taxon>Pseudomonadati</taxon>
        <taxon>Pseudomonadota</taxon>
        <taxon>Alphaproteobacteria</taxon>
        <taxon>Hyphomicrobiales</taxon>
        <taxon>Rhizobiaceae</taxon>
        <taxon>Pseudohoeflea</taxon>
    </lineage>
</organism>
<dbReference type="Proteomes" id="UP001430804">
    <property type="component" value="Unassembled WGS sequence"/>
</dbReference>
<keyword evidence="3" id="KW-1185">Reference proteome</keyword>
<proteinExistence type="predicted"/>
<evidence type="ECO:0000313" key="3">
    <source>
        <dbReference type="Proteomes" id="UP001430804"/>
    </source>
</evidence>
<name>A0ABS6WIY1_9HYPH</name>
<dbReference type="EMBL" id="JAHWQX010000001">
    <property type="protein sequence ID" value="MBW3095889.1"/>
    <property type="molecule type" value="Genomic_DNA"/>
</dbReference>
<reference evidence="2" key="1">
    <citation type="submission" date="2021-07" db="EMBL/GenBank/DDBJ databases">
        <title>Pseudohoeflea marina sp. nov. a polyhydroxyalcanoate-producing bacterium.</title>
        <authorList>
            <person name="Zheng W."/>
            <person name="Yu S."/>
            <person name="Huang Y."/>
        </authorList>
    </citation>
    <scope>NUCLEOTIDE SEQUENCE</scope>
    <source>
        <strain evidence="2">DP4N28-3</strain>
    </source>
</reference>
<sequence>MTGEIVNLRMARKRKRRATAEDEAARNRLSHGRSKAERQAASLETARLDRLHSGGRLDPQRTADDQDSDV</sequence>
<dbReference type="Pfam" id="PF13770">
    <property type="entry name" value="DUF4169"/>
    <property type="match status" value="1"/>
</dbReference>
<feature type="region of interest" description="Disordered" evidence="1">
    <location>
        <begin position="1"/>
        <end position="70"/>
    </location>
</feature>
<gene>
    <name evidence="2" type="ORF">KY465_01205</name>
</gene>